<sequence>MTFQSTKTIKAKEETLDMPMQKLDAVERRKLQNRLNQRASRKRRALQNEKENKDHRKWIVYIEKAECHPAVTQGIAKKNATQSSQAPPTQRHCTDELSFCAARRTLRYEFWYQLEARVLDAAINLVQSPALLPAVMQYNIIWAMLTNATSMGITKDLLDEDIASQFNIPGPMKTLHLPPSLVPTPSQKTIIHHPWIDLIPIPSFRNALLSKMESYDEEDMCRDFYGTPSEEGGLVVWGESWDPRAYEISERVARKFGWIFRECPEILQSTNYWRERREERPLIVEEVE</sequence>
<dbReference type="PANTHER" id="PTHR38116">
    <property type="entry name" value="CHROMOSOME 7, WHOLE GENOME SHOTGUN SEQUENCE"/>
    <property type="match status" value="1"/>
</dbReference>
<comment type="caution">
    <text evidence="2">The sequence shown here is derived from an EMBL/GenBank/DDBJ whole genome shotgun (WGS) entry which is preliminary data.</text>
</comment>
<gene>
    <name evidence="2" type="ORF">NUU61_006655</name>
</gene>
<dbReference type="GeneID" id="81396351"/>
<feature type="coiled-coil region" evidence="1">
    <location>
        <begin position="29"/>
        <end position="56"/>
    </location>
</feature>
<keyword evidence="1" id="KW-0175">Coiled coil</keyword>
<organism evidence="2 3">
    <name type="scientific">Penicillium alfredii</name>
    <dbReference type="NCBI Taxonomy" id="1506179"/>
    <lineage>
        <taxon>Eukaryota</taxon>
        <taxon>Fungi</taxon>
        <taxon>Dikarya</taxon>
        <taxon>Ascomycota</taxon>
        <taxon>Pezizomycotina</taxon>
        <taxon>Eurotiomycetes</taxon>
        <taxon>Eurotiomycetidae</taxon>
        <taxon>Eurotiales</taxon>
        <taxon>Aspergillaceae</taxon>
        <taxon>Penicillium</taxon>
    </lineage>
</organism>
<keyword evidence="3" id="KW-1185">Reference proteome</keyword>
<evidence type="ECO:0000313" key="3">
    <source>
        <dbReference type="Proteomes" id="UP001141434"/>
    </source>
</evidence>
<protein>
    <recommendedName>
        <fullName evidence="4">BZIP domain-containing protein</fullName>
    </recommendedName>
</protein>
<dbReference type="InterPro" id="IPR021833">
    <property type="entry name" value="DUF3425"/>
</dbReference>
<evidence type="ECO:0000256" key="1">
    <source>
        <dbReference type="SAM" id="Coils"/>
    </source>
</evidence>
<dbReference type="Proteomes" id="UP001141434">
    <property type="component" value="Unassembled WGS sequence"/>
</dbReference>
<accession>A0A9W9K3U2</accession>
<dbReference type="AlphaFoldDB" id="A0A9W9K3U2"/>
<dbReference type="OrthoDB" id="2245989at2759"/>
<dbReference type="PANTHER" id="PTHR38116:SF1">
    <property type="entry name" value="BZIP DOMAIN-CONTAINING PROTEIN"/>
    <property type="match status" value="1"/>
</dbReference>
<evidence type="ECO:0008006" key="4">
    <source>
        <dbReference type="Google" id="ProtNLM"/>
    </source>
</evidence>
<evidence type="ECO:0000313" key="2">
    <source>
        <dbReference type="EMBL" id="KAJ5091785.1"/>
    </source>
</evidence>
<name>A0A9W9K3U2_9EURO</name>
<dbReference type="EMBL" id="JAPMSZ010000009">
    <property type="protein sequence ID" value="KAJ5091785.1"/>
    <property type="molecule type" value="Genomic_DNA"/>
</dbReference>
<dbReference type="Pfam" id="PF11905">
    <property type="entry name" value="DUF3425"/>
    <property type="match status" value="1"/>
</dbReference>
<reference evidence="2" key="1">
    <citation type="submission" date="2022-11" db="EMBL/GenBank/DDBJ databases">
        <authorList>
            <person name="Petersen C."/>
        </authorList>
    </citation>
    <scope>NUCLEOTIDE SEQUENCE</scope>
    <source>
        <strain evidence="2">IBT 34128</strain>
    </source>
</reference>
<dbReference type="RefSeq" id="XP_056509982.1">
    <property type="nucleotide sequence ID" value="XM_056657182.1"/>
</dbReference>
<proteinExistence type="predicted"/>
<reference evidence="2" key="2">
    <citation type="journal article" date="2023" name="IMA Fungus">
        <title>Comparative genomic study of the Penicillium genus elucidates a diverse pangenome and 15 lateral gene transfer events.</title>
        <authorList>
            <person name="Petersen C."/>
            <person name="Sorensen T."/>
            <person name="Nielsen M.R."/>
            <person name="Sondergaard T.E."/>
            <person name="Sorensen J.L."/>
            <person name="Fitzpatrick D.A."/>
            <person name="Frisvad J.C."/>
            <person name="Nielsen K.L."/>
        </authorList>
    </citation>
    <scope>NUCLEOTIDE SEQUENCE</scope>
    <source>
        <strain evidence="2">IBT 34128</strain>
    </source>
</reference>